<dbReference type="Gene3D" id="2.120.10.30">
    <property type="entry name" value="TolB, C-terminal domain"/>
    <property type="match status" value="2"/>
</dbReference>
<gene>
    <name evidence="3" type="ORF">CSC65_07090</name>
</gene>
<dbReference type="PROSITE" id="PS51662">
    <property type="entry name" value="BP_PHYTASE"/>
    <property type="match status" value="2"/>
</dbReference>
<name>A0ABQ6Z9D5_9GAMM</name>
<dbReference type="PROSITE" id="PS51257">
    <property type="entry name" value="PROKAR_LIPOPROTEIN"/>
    <property type="match status" value="1"/>
</dbReference>
<sequence length="694" mass="73151">MKSVHALTLAIATALALPTVLAGCKGRDQAAAEATPSATVVPAAIQTEPTTSGQTNAAILARDASDPAQARIIATAALGGMESYGVDGKRVATTEAGEVAALDIAAGVQLGANRVADVVAAIDSTGNYLRLFFQSGDGLVEAGARPLPLGFAAEGICLYQHPLDRSLHAFIVGDGGEVDQQIIFANEAGKLDTRQVRRISLPSPLKQCVVDGNGHVFASEETVGIWRFNADPEADVSATLIDAPRLGHIQEEVSGLAVHDGGEGSQWLLASDATAGRINIYDRARDGAYLGSFQVSAPGKDGEAVKEPGLLFVDSRPLGDAFPAGVLLVNDEDGANTKLVSLRDVGKALDLNPGTAAAPSKPPQVVAVTARVESVPANSFGDAADDPAIWAHPTDPARSLVVATDKKAGLYLYDMQGQVVQFLPDGKMNNGDLREGFDLGGQPVVLVTASNRTDKSIAIYRLDTEKRQLVNVADGVQPTGMGDPYGLCMYRSASDGGTYVFINGDDTAMRQWRLVASDDGKVRAEHVRDLVFDSQTEGCVVDDATGTLYVNEEDVALWRMSADPAAGEARTAVDRVDGNPAIKDDLEGIGMYDLGDGRGYFVVSSQGNDTYAVYRREGKQEYLGSFAVVADPARGIDGISETDGLEVTSRNLGPGFEHGAMIAQDGRNVMPVENQNYKYVSWEDIAKALGLEMR</sequence>
<feature type="chain" id="PRO_5047480305" evidence="1">
    <location>
        <begin position="23"/>
        <end position="694"/>
    </location>
</feature>
<reference evidence="3 4" key="1">
    <citation type="submission" date="2017-10" db="EMBL/GenBank/DDBJ databases">
        <title>Whole genome sequencing of members of genus Pseudoxanthomonas.</title>
        <authorList>
            <person name="Kumar S."/>
            <person name="Bansal K."/>
            <person name="Kaur A."/>
            <person name="Patil P."/>
            <person name="Sharma S."/>
            <person name="Patil P.B."/>
        </authorList>
    </citation>
    <scope>NUCLEOTIDE SEQUENCE [LARGE SCALE GENOMIC DNA]</scope>
    <source>
        <strain evidence="3 4">DSM 17801</strain>
    </source>
</reference>
<dbReference type="EMBL" id="PDWN01000005">
    <property type="protein sequence ID" value="KAF1695517.1"/>
    <property type="molecule type" value="Genomic_DNA"/>
</dbReference>
<evidence type="ECO:0000313" key="3">
    <source>
        <dbReference type="EMBL" id="KAF1695517.1"/>
    </source>
</evidence>
<organism evidence="3 4">
    <name type="scientific">Pseudoxanthomonas daejeonensis</name>
    <dbReference type="NCBI Taxonomy" id="266062"/>
    <lineage>
        <taxon>Bacteria</taxon>
        <taxon>Pseudomonadati</taxon>
        <taxon>Pseudomonadota</taxon>
        <taxon>Gammaproteobacteria</taxon>
        <taxon>Lysobacterales</taxon>
        <taxon>Lysobacteraceae</taxon>
        <taxon>Pseudoxanthomonas</taxon>
    </lineage>
</organism>
<dbReference type="InterPro" id="IPR003431">
    <property type="entry name" value="B-propeller_Phytase"/>
</dbReference>
<protein>
    <submittedName>
        <fullName evidence="3">3-phytase</fullName>
    </submittedName>
</protein>
<keyword evidence="4" id="KW-1185">Reference proteome</keyword>
<proteinExistence type="predicted"/>
<feature type="domain" description="BPP" evidence="2">
    <location>
        <begin position="31"/>
        <end position="349"/>
    </location>
</feature>
<dbReference type="InterPro" id="IPR011042">
    <property type="entry name" value="6-blade_b-propeller_TolB-like"/>
</dbReference>
<keyword evidence="1" id="KW-0732">Signal</keyword>
<dbReference type="Proteomes" id="UP000788419">
    <property type="component" value="Unassembled WGS sequence"/>
</dbReference>
<feature type="domain" description="BPP" evidence="2">
    <location>
        <begin position="358"/>
        <end position="689"/>
    </location>
</feature>
<evidence type="ECO:0000313" key="4">
    <source>
        <dbReference type="Proteomes" id="UP000788419"/>
    </source>
</evidence>
<accession>A0ABQ6Z9D5</accession>
<dbReference type="SUPFAM" id="SSF50956">
    <property type="entry name" value="Thermostable phytase (3-phytase)"/>
    <property type="match status" value="2"/>
</dbReference>
<dbReference type="RefSeq" id="WP_162409869.1">
    <property type="nucleotide sequence ID" value="NZ_PDWN01000005.1"/>
</dbReference>
<comment type="caution">
    <text evidence="3">The sequence shown here is derived from an EMBL/GenBank/DDBJ whole genome shotgun (WGS) entry which is preliminary data.</text>
</comment>
<dbReference type="Pfam" id="PF02333">
    <property type="entry name" value="Phytase"/>
    <property type="match status" value="2"/>
</dbReference>
<evidence type="ECO:0000259" key="2">
    <source>
        <dbReference type="PROSITE" id="PS51662"/>
    </source>
</evidence>
<feature type="signal peptide" evidence="1">
    <location>
        <begin position="1"/>
        <end position="22"/>
    </location>
</feature>
<evidence type="ECO:0000256" key="1">
    <source>
        <dbReference type="SAM" id="SignalP"/>
    </source>
</evidence>